<name>A0A2M7BV18_9BACT</name>
<dbReference type="EMBL" id="PEUX01000016">
    <property type="protein sequence ID" value="PIV10398.1"/>
    <property type="molecule type" value="Genomic_DNA"/>
</dbReference>
<keyword evidence="4 6" id="KW-1133">Transmembrane helix</keyword>
<reference evidence="9" key="1">
    <citation type="submission" date="2017-09" db="EMBL/GenBank/DDBJ databases">
        <title>Depth-based differentiation of microbial function through sediment-hosted aquifers and enrichment of novel symbionts in the deep terrestrial subsurface.</title>
        <authorList>
            <person name="Probst A.J."/>
            <person name="Ladd B."/>
            <person name="Jarett J.K."/>
            <person name="Geller-Mcgrath D.E."/>
            <person name="Sieber C.M.K."/>
            <person name="Emerson J.B."/>
            <person name="Anantharaman K."/>
            <person name="Thomas B.C."/>
            <person name="Malmstrom R."/>
            <person name="Stieglmeier M."/>
            <person name="Klingl A."/>
            <person name="Woyke T."/>
            <person name="Ryan C.M."/>
            <person name="Banfield J.F."/>
        </authorList>
    </citation>
    <scope>NUCLEOTIDE SEQUENCE [LARGE SCALE GENOMIC DNA]</scope>
</reference>
<dbReference type="Proteomes" id="UP000229894">
    <property type="component" value="Unassembled WGS sequence"/>
</dbReference>
<keyword evidence="3 6" id="KW-0812">Transmembrane</keyword>
<dbReference type="AlphaFoldDB" id="A0A2M7BV18"/>
<dbReference type="InterPro" id="IPR007267">
    <property type="entry name" value="GtrA_DPMS_TM"/>
</dbReference>
<gene>
    <name evidence="8" type="ORF">COS49_00705</name>
</gene>
<protein>
    <recommendedName>
        <fullName evidence="7">GtrA/DPMS transmembrane domain-containing protein</fullName>
    </recommendedName>
</protein>
<accession>A0A2M7BV18</accession>
<dbReference type="Pfam" id="PF04138">
    <property type="entry name" value="GtrA_DPMS_TM"/>
    <property type="match status" value="1"/>
</dbReference>
<dbReference type="PANTHER" id="PTHR38459">
    <property type="entry name" value="PROPHAGE BACTOPRENOL-LINKED GLUCOSE TRANSLOCASE HOMOLOG"/>
    <property type="match status" value="1"/>
</dbReference>
<evidence type="ECO:0000256" key="4">
    <source>
        <dbReference type="ARBA" id="ARBA00022989"/>
    </source>
</evidence>
<evidence type="ECO:0000256" key="6">
    <source>
        <dbReference type="SAM" id="Phobius"/>
    </source>
</evidence>
<dbReference type="GO" id="GO:0005886">
    <property type="term" value="C:plasma membrane"/>
    <property type="evidence" value="ECO:0007669"/>
    <property type="project" value="TreeGrafter"/>
</dbReference>
<dbReference type="InterPro" id="IPR051401">
    <property type="entry name" value="GtrA_CellWall_Glycosyl"/>
</dbReference>
<evidence type="ECO:0000313" key="9">
    <source>
        <dbReference type="Proteomes" id="UP000229894"/>
    </source>
</evidence>
<dbReference type="PANTHER" id="PTHR38459:SF1">
    <property type="entry name" value="PROPHAGE BACTOPRENOL-LINKED GLUCOSE TRANSLOCASE HOMOLOG"/>
    <property type="match status" value="1"/>
</dbReference>
<evidence type="ECO:0000256" key="2">
    <source>
        <dbReference type="ARBA" id="ARBA00009399"/>
    </source>
</evidence>
<evidence type="ECO:0000259" key="7">
    <source>
        <dbReference type="Pfam" id="PF04138"/>
    </source>
</evidence>
<comment type="caution">
    <text evidence="8">The sequence shown here is derived from an EMBL/GenBank/DDBJ whole genome shotgun (WGS) entry which is preliminary data.</text>
</comment>
<feature type="transmembrane region" description="Helical" evidence="6">
    <location>
        <begin position="35"/>
        <end position="59"/>
    </location>
</feature>
<feature type="transmembrane region" description="Helical" evidence="6">
    <location>
        <begin position="115"/>
        <end position="134"/>
    </location>
</feature>
<evidence type="ECO:0000256" key="5">
    <source>
        <dbReference type="ARBA" id="ARBA00023136"/>
    </source>
</evidence>
<feature type="transmembrane region" description="Helical" evidence="6">
    <location>
        <begin position="80"/>
        <end position="109"/>
    </location>
</feature>
<proteinExistence type="inferred from homology"/>
<dbReference type="GO" id="GO:0000271">
    <property type="term" value="P:polysaccharide biosynthetic process"/>
    <property type="evidence" value="ECO:0007669"/>
    <property type="project" value="InterPro"/>
</dbReference>
<evidence type="ECO:0000256" key="3">
    <source>
        <dbReference type="ARBA" id="ARBA00022692"/>
    </source>
</evidence>
<comment type="subcellular location">
    <subcellularLocation>
        <location evidence="1">Membrane</location>
        <topology evidence="1">Multi-pass membrane protein</topology>
    </subcellularLocation>
</comment>
<comment type="similarity">
    <text evidence="2">Belongs to the GtrA family.</text>
</comment>
<evidence type="ECO:0000313" key="8">
    <source>
        <dbReference type="EMBL" id="PIV10398.1"/>
    </source>
</evidence>
<feature type="domain" description="GtrA/DPMS transmembrane" evidence="7">
    <location>
        <begin position="10"/>
        <end position="141"/>
    </location>
</feature>
<sequence>MNRLMRQFSKFIVIGLMNTAIDFAILNLLMWSTGIYGGCWIILLNVISFTIAVINSYFWNKFWTFRAKEADEPAEVAKEFSQFIMVTLVGLVINSSIVFGITTFIPPFFGLSKEVWANLAKVVATGFSLIWNFVGYKFIVFKK</sequence>
<evidence type="ECO:0000256" key="1">
    <source>
        <dbReference type="ARBA" id="ARBA00004141"/>
    </source>
</evidence>
<organism evidence="8 9">
    <name type="scientific">Candidatus Portnoybacteria bacterium CG03_land_8_20_14_0_80_41_10</name>
    <dbReference type="NCBI Taxonomy" id="1974808"/>
    <lineage>
        <taxon>Bacteria</taxon>
        <taxon>Candidatus Portnoyibacteriota</taxon>
    </lineage>
</organism>
<keyword evidence="5 6" id="KW-0472">Membrane</keyword>
<feature type="transmembrane region" description="Helical" evidence="6">
    <location>
        <begin position="12"/>
        <end position="29"/>
    </location>
</feature>